<evidence type="ECO:0000256" key="1">
    <source>
        <dbReference type="SAM" id="Phobius"/>
    </source>
</evidence>
<dbReference type="EMBL" id="CP002160">
    <property type="protein sequence ID" value="ADL50720.1"/>
    <property type="molecule type" value="Genomic_DNA"/>
</dbReference>
<keyword evidence="1" id="KW-0812">Transmembrane</keyword>
<dbReference type="Proteomes" id="UP000002730">
    <property type="component" value="Chromosome"/>
</dbReference>
<keyword evidence="3" id="KW-1185">Reference proteome</keyword>
<feature type="transmembrane region" description="Helical" evidence="1">
    <location>
        <begin position="74"/>
        <end position="95"/>
    </location>
</feature>
<evidence type="ECO:0000313" key="3">
    <source>
        <dbReference type="Proteomes" id="UP000002730"/>
    </source>
</evidence>
<proteinExistence type="predicted"/>
<keyword evidence="1" id="KW-1133">Transmembrane helix</keyword>
<protein>
    <submittedName>
        <fullName evidence="2">Uncharacterized protein</fullName>
    </submittedName>
</protein>
<sequence length="144" mass="16331">MSKVISVFKKAPFPAVVTVISFLFFIFIYSGEFVSAITPHYVRKLMYSIPFITFGFITFLATKRKLSCFASCTITGVLIHICPELLLVLAIFFAFADGDDLATKDINKYGKALRLTNHSLTKYFPKKIPENARNITFSYSPEFM</sequence>
<gene>
    <name evidence="2" type="ordered locus">Clocel_0954</name>
</gene>
<accession>D9STA4</accession>
<organism evidence="2 3">
    <name type="scientific">Clostridium cellulovorans (strain ATCC 35296 / DSM 3052 / OCM 3 / 743B)</name>
    <dbReference type="NCBI Taxonomy" id="573061"/>
    <lineage>
        <taxon>Bacteria</taxon>
        <taxon>Bacillati</taxon>
        <taxon>Bacillota</taxon>
        <taxon>Clostridia</taxon>
        <taxon>Eubacteriales</taxon>
        <taxon>Clostridiaceae</taxon>
        <taxon>Clostridium</taxon>
    </lineage>
</organism>
<reference evidence="2 3" key="1">
    <citation type="submission" date="2010-08" db="EMBL/GenBank/DDBJ databases">
        <title>Complete sequence of Clostridium cellulovorans 743B.</title>
        <authorList>
            <consortium name="US DOE Joint Genome Institute"/>
            <person name="Lucas S."/>
            <person name="Copeland A."/>
            <person name="Lapidus A."/>
            <person name="Cheng J.-F."/>
            <person name="Bruce D."/>
            <person name="Goodwin L."/>
            <person name="Pitluck S."/>
            <person name="Chertkov O."/>
            <person name="Detter J.C."/>
            <person name="Han C."/>
            <person name="Tapia R."/>
            <person name="Land M."/>
            <person name="Hauser L."/>
            <person name="Chang Y.-J."/>
            <person name="Jeffries C."/>
            <person name="Kyrpides N."/>
            <person name="Ivanova N."/>
            <person name="Mikhailova N."/>
            <person name="Hemme C.L."/>
            <person name="Woyke T."/>
        </authorList>
    </citation>
    <scope>NUCLEOTIDE SEQUENCE [LARGE SCALE GENOMIC DNA]</scope>
    <source>
        <strain evidence="3">ATCC 35296 / DSM 3052 / OCM 3 / 743B</strain>
    </source>
</reference>
<keyword evidence="1" id="KW-0472">Membrane</keyword>
<name>D9STA4_CLOC7</name>
<dbReference type="OrthoDB" id="1895591at2"/>
<dbReference type="AlphaFoldDB" id="D9STA4"/>
<feature type="transmembrane region" description="Helical" evidence="1">
    <location>
        <begin position="12"/>
        <end position="30"/>
    </location>
</feature>
<dbReference type="KEGG" id="ccb:Clocel_0954"/>
<feature type="transmembrane region" description="Helical" evidence="1">
    <location>
        <begin position="45"/>
        <end position="62"/>
    </location>
</feature>
<dbReference type="RefSeq" id="WP_010076435.1">
    <property type="nucleotide sequence ID" value="NC_014393.1"/>
</dbReference>
<evidence type="ECO:0000313" key="2">
    <source>
        <dbReference type="EMBL" id="ADL50720.1"/>
    </source>
</evidence>
<dbReference type="HOGENOM" id="CLU_1793094_0_0_9"/>